<organism evidence="1 2">
    <name type="scientific">Trifolium medium</name>
    <dbReference type="NCBI Taxonomy" id="97028"/>
    <lineage>
        <taxon>Eukaryota</taxon>
        <taxon>Viridiplantae</taxon>
        <taxon>Streptophyta</taxon>
        <taxon>Embryophyta</taxon>
        <taxon>Tracheophyta</taxon>
        <taxon>Spermatophyta</taxon>
        <taxon>Magnoliopsida</taxon>
        <taxon>eudicotyledons</taxon>
        <taxon>Gunneridae</taxon>
        <taxon>Pentapetalae</taxon>
        <taxon>rosids</taxon>
        <taxon>fabids</taxon>
        <taxon>Fabales</taxon>
        <taxon>Fabaceae</taxon>
        <taxon>Papilionoideae</taxon>
        <taxon>50 kb inversion clade</taxon>
        <taxon>NPAAA clade</taxon>
        <taxon>Hologalegina</taxon>
        <taxon>IRL clade</taxon>
        <taxon>Trifolieae</taxon>
        <taxon>Trifolium</taxon>
    </lineage>
</organism>
<dbReference type="Proteomes" id="UP000265520">
    <property type="component" value="Unassembled WGS sequence"/>
</dbReference>
<feature type="non-terminal residue" evidence="1">
    <location>
        <position position="36"/>
    </location>
</feature>
<accession>A0A392VIC0</accession>
<reference evidence="1 2" key="1">
    <citation type="journal article" date="2018" name="Front. Plant Sci.">
        <title>Red Clover (Trifolium pratense) and Zigzag Clover (T. medium) - A Picture of Genomic Similarities and Differences.</title>
        <authorList>
            <person name="Dluhosova J."/>
            <person name="Istvanek J."/>
            <person name="Nedelnik J."/>
            <person name="Repkova J."/>
        </authorList>
    </citation>
    <scope>NUCLEOTIDE SEQUENCE [LARGE SCALE GENOMIC DNA]</scope>
    <source>
        <strain evidence="2">cv. 10/8</strain>
        <tissue evidence="1">Leaf</tissue>
    </source>
</reference>
<sequence>MGRSLLIRVRELVSSGIFLDRVDVVSGGLEAESVFL</sequence>
<name>A0A392VIC0_9FABA</name>
<dbReference type="AlphaFoldDB" id="A0A392VIC0"/>
<proteinExistence type="predicted"/>
<protein>
    <submittedName>
        <fullName evidence="1">Uncharacterized protein</fullName>
    </submittedName>
</protein>
<dbReference type="EMBL" id="LXQA011184882">
    <property type="protein sequence ID" value="MCI88134.1"/>
    <property type="molecule type" value="Genomic_DNA"/>
</dbReference>
<keyword evidence="2" id="KW-1185">Reference proteome</keyword>
<evidence type="ECO:0000313" key="1">
    <source>
        <dbReference type="EMBL" id="MCI88134.1"/>
    </source>
</evidence>
<comment type="caution">
    <text evidence="1">The sequence shown here is derived from an EMBL/GenBank/DDBJ whole genome shotgun (WGS) entry which is preliminary data.</text>
</comment>
<evidence type="ECO:0000313" key="2">
    <source>
        <dbReference type="Proteomes" id="UP000265520"/>
    </source>
</evidence>